<name>A0AAN9DA93_9TELE</name>
<evidence type="ECO:0000256" key="3">
    <source>
        <dbReference type="SAM" id="SignalP"/>
    </source>
</evidence>
<dbReference type="Proteomes" id="UP001364617">
    <property type="component" value="Unassembled WGS sequence"/>
</dbReference>
<feature type="region of interest" description="Disordered" evidence="1">
    <location>
        <begin position="481"/>
        <end position="554"/>
    </location>
</feature>
<feature type="signal peptide" evidence="3">
    <location>
        <begin position="1"/>
        <end position="20"/>
    </location>
</feature>
<feature type="compositionally biased region" description="Polar residues" evidence="1">
    <location>
        <begin position="543"/>
        <end position="554"/>
    </location>
</feature>
<comment type="caution">
    <text evidence="4">The sequence shown here is derived from an EMBL/GenBank/DDBJ whole genome shotgun (WGS) entry which is preliminary data.</text>
</comment>
<feature type="compositionally biased region" description="Basic and acidic residues" evidence="1">
    <location>
        <begin position="265"/>
        <end position="275"/>
    </location>
</feature>
<keyword evidence="5" id="KW-1185">Reference proteome</keyword>
<feature type="transmembrane region" description="Helical" evidence="2">
    <location>
        <begin position="450"/>
        <end position="474"/>
    </location>
</feature>
<sequence length="554" mass="59875">MGLCSHNGLLVMLLFHLCQAQDDALPSPDPEPAPPSLGDVIDAVKAAFEHAVQISTTGVVREALEHVVGEITPQKTPAEQESPSVENTADHTIEEAAEEVHLSEGEPDVHKSESNEQTYEETARKGLAQDIEPAEGIQGLIAQEESSISEPEQKSVIKPLDPEATDSIQEPVESVLQDPEIVGVGESMTEESQSEESPVQTYTVTQKENESGRGAVEINKGSKEVEEGAEEPWQGLIEDKGKVEVEVTIGGGEVKVEVPQEEESVERQEKDTESEHSEEEWQAVTAQMGTDGGVVDMDEVEQEEEEQGAAKTEESVIEVETSREEVKAGSEAQLQKVSREEDVLPTDKTVPEKTQQEPEVTVDTKGPIKLQDPVITESKATGGKTHEASDVNEIINSRDPNGESLGEPVLMNTIEELPPTPVLKLRLGDADAPMEEHVESTQTKAIGQDAWKIGAIAAAFFLILQTAVTIVYILKCRRKPNSSSVAPKNPCPGGNGGIECDANNTDTTIPIDEQTAVDDLPEHSQVQQEDVAMTTIPLDSTEKNSSYDPRTSVV</sequence>
<gene>
    <name evidence="4" type="ORF">R3I93_006290</name>
</gene>
<feature type="region of interest" description="Disordered" evidence="1">
    <location>
        <begin position="251"/>
        <end position="363"/>
    </location>
</feature>
<feature type="chain" id="PRO_5042896673" evidence="3">
    <location>
        <begin position="21"/>
        <end position="554"/>
    </location>
</feature>
<organism evidence="4 5">
    <name type="scientific">Phoxinus phoxinus</name>
    <name type="common">Eurasian minnow</name>
    <dbReference type="NCBI Taxonomy" id="58324"/>
    <lineage>
        <taxon>Eukaryota</taxon>
        <taxon>Metazoa</taxon>
        <taxon>Chordata</taxon>
        <taxon>Craniata</taxon>
        <taxon>Vertebrata</taxon>
        <taxon>Euteleostomi</taxon>
        <taxon>Actinopterygii</taxon>
        <taxon>Neopterygii</taxon>
        <taxon>Teleostei</taxon>
        <taxon>Ostariophysi</taxon>
        <taxon>Cypriniformes</taxon>
        <taxon>Leuciscidae</taxon>
        <taxon>Phoxininae</taxon>
        <taxon>Phoxinus</taxon>
    </lineage>
</organism>
<keyword evidence="2" id="KW-1133">Transmembrane helix</keyword>
<feature type="compositionally biased region" description="Acidic residues" evidence="1">
    <location>
        <begin position="296"/>
        <end position="307"/>
    </location>
</feature>
<evidence type="ECO:0000313" key="4">
    <source>
        <dbReference type="EMBL" id="KAK7166471.1"/>
    </source>
</evidence>
<proteinExistence type="predicted"/>
<keyword evidence="2" id="KW-0472">Membrane</keyword>
<evidence type="ECO:0000256" key="1">
    <source>
        <dbReference type="SAM" id="MobiDB-lite"/>
    </source>
</evidence>
<evidence type="ECO:0000313" key="5">
    <source>
        <dbReference type="Proteomes" id="UP001364617"/>
    </source>
</evidence>
<keyword evidence="3" id="KW-0732">Signal</keyword>
<dbReference type="AlphaFoldDB" id="A0AAN9DA93"/>
<reference evidence="4 5" key="1">
    <citation type="submission" date="2024-02" db="EMBL/GenBank/DDBJ databases">
        <title>Chromosome-level genome assembly of the Eurasian Minnow (Phoxinus phoxinus).</title>
        <authorList>
            <person name="Oriowo T.O."/>
            <person name="Martin S."/>
            <person name="Stange M."/>
            <person name="Chrysostomakis Y."/>
            <person name="Brown T."/>
            <person name="Winkler S."/>
            <person name="Kukowka S."/>
            <person name="Myers E.W."/>
            <person name="Bohne A."/>
        </authorList>
    </citation>
    <scope>NUCLEOTIDE SEQUENCE [LARGE SCALE GENOMIC DNA]</scope>
    <source>
        <strain evidence="4">ZFMK-TIS-60720</strain>
        <tissue evidence="4">Whole Organism</tissue>
    </source>
</reference>
<keyword evidence="2" id="KW-0812">Transmembrane</keyword>
<feature type="region of interest" description="Disordered" evidence="1">
    <location>
        <begin position="99"/>
        <end position="118"/>
    </location>
</feature>
<evidence type="ECO:0000256" key="2">
    <source>
        <dbReference type="SAM" id="Phobius"/>
    </source>
</evidence>
<feature type="compositionally biased region" description="Basic and acidic residues" evidence="1">
    <location>
        <begin position="99"/>
        <end position="114"/>
    </location>
</feature>
<protein>
    <submittedName>
        <fullName evidence="4">Uncharacterized protein</fullName>
    </submittedName>
</protein>
<feature type="region of interest" description="Disordered" evidence="1">
    <location>
        <begin position="186"/>
        <end position="238"/>
    </location>
</feature>
<dbReference type="EMBL" id="JAYKXH010000006">
    <property type="protein sequence ID" value="KAK7166471.1"/>
    <property type="molecule type" value="Genomic_DNA"/>
</dbReference>
<accession>A0AAN9DA93</accession>